<dbReference type="PANTHER" id="PTHR47894">
    <property type="entry name" value="HTH-TYPE TRANSCRIPTIONAL REGULATOR GADX"/>
    <property type="match status" value="1"/>
</dbReference>
<dbReference type="AlphaFoldDB" id="A0A2A4Z8H0"/>
<accession>A0A2A4Z8H0</accession>
<evidence type="ECO:0000259" key="4">
    <source>
        <dbReference type="PROSITE" id="PS01124"/>
    </source>
</evidence>
<name>A0A2A4Z8H0_9PROT</name>
<reference evidence="5" key="2">
    <citation type="journal article" date="2018" name="ISME J.">
        <title>A dynamic microbial community with high functional redundancy inhabits the cold, oxic subseafloor aquifer.</title>
        <authorList>
            <person name="Tully B.J."/>
            <person name="Wheat C.G."/>
            <person name="Glazer B.T."/>
            <person name="Huber J.A."/>
        </authorList>
    </citation>
    <scope>NUCLEOTIDE SEQUENCE</scope>
    <source>
        <strain evidence="5">NORP83</strain>
    </source>
</reference>
<dbReference type="SMART" id="SM00342">
    <property type="entry name" value="HTH_ARAC"/>
    <property type="match status" value="1"/>
</dbReference>
<dbReference type="InterPro" id="IPR032687">
    <property type="entry name" value="AraC-type_N"/>
</dbReference>
<dbReference type="Pfam" id="PF12625">
    <property type="entry name" value="Arabinose_bd"/>
    <property type="match status" value="1"/>
</dbReference>
<evidence type="ECO:0000256" key="3">
    <source>
        <dbReference type="ARBA" id="ARBA00023163"/>
    </source>
</evidence>
<protein>
    <submittedName>
        <fullName evidence="5">AraC family transcriptional regulator</fullName>
    </submittedName>
</protein>
<dbReference type="InterPro" id="IPR018060">
    <property type="entry name" value="HTH_AraC"/>
</dbReference>
<feature type="domain" description="HTH araC/xylS-type" evidence="4">
    <location>
        <begin position="239"/>
        <end position="337"/>
    </location>
</feature>
<evidence type="ECO:0000256" key="1">
    <source>
        <dbReference type="ARBA" id="ARBA00023015"/>
    </source>
</evidence>
<dbReference type="Gene3D" id="1.10.10.60">
    <property type="entry name" value="Homeodomain-like"/>
    <property type="match status" value="1"/>
</dbReference>
<evidence type="ECO:0000256" key="2">
    <source>
        <dbReference type="ARBA" id="ARBA00023125"/>
    </source>
</evidence>
<keyword evidence="2" id="KW-0238">DNA-binding</keyword>
<reference key="1">
    <citation type="submission" date="2017-08" db="EMBL/GenBank/DDBJ databases">
        <title>A dynamic microbial community with high functional redundancy inhabits the cold, oxic subseafloor aquifer.</title>
        <authorList>
            <person name="Tully B.J."/>
            <person name="Wheat C.G."/>
            <person name="Glazer B.T."/>
            <person name="Huber J.A."/>
        </authorList>
    </citation>
    <scope>NUCLEOTIDE SEQUENCE [LARGE SCALE GENOMIC DNA]</scope>
</reference>
<dbReference type="InterPro" id="IPR020449">
    <property type="entry name" value="Tscrpt_reg_AraC-type_HTH"/>
</dbReference>
<dbReference type="EMBL" id="NVUS01000002">
    <property type="protein sequence ID" value="PCJ03323.1"/>
    <property type="molecule type" value="Genomic_DNA"/>
</dbReference>
<sequence length="338" mass="38895">MIEATVSAGYVKATIDFVLTKGITLNQLLLDSKFNPTDFDDLDKRLLMSDYIKLIRNAKELTKDEALILHFCENTNIEKFTIVGLICGSVSTMGEALKQLNRFSQLVVETDLFMENKRFELTQDGDGYWLEDMRINPNQFYELTEATFGRFICEFNRYFLGKPFLKALHVTHSETSYSAEYDRLFNVPIQYDSPRNAMQIDPTWLSVEISNSTKYVFGILIKHAEDLLLQLKSSTSIKGKVERLILPKLHTGVVNMQWAANEMSTTRQTLYRKLKAENISFESLFDELRHKMAIHYLNGNKTSVNETAYLVGFSDPSSFSKAFKRWTGISPNKFKSKK</sequence>
<dbReference type="PRINTS" id="PR00032">
    <property type="entry name" value="HTHARAC"/>
</dbReference>
<dbReference type="GO" id="GO:0005829">
    <property type="term" value="C:cytosol"/>
    <property type="evidence" value="ECO:0007669"/>
    <property type="project" value="TreeGrafter"/>
</dbReference>
<dbReference type="Pfam" id="PF12833">
    <property type="entry name" value="HTH_18"/>
    <property type="match status" value="1"/>
</dbReference>
<dbReference type="PANTHER" id="PTHR47894:SF1">
    <property type="entry name" value="HTH-TYPE TRANSCRIPTIONAL REGULATOR VQSM"/>
    <property type="match status" value="1"/>
</dbReference>
<comment type="caution">
    <text evidence="5">The sequence shown here is derived from an EMBL/GenBank/DDBJ whole genome shotgun (WGS) entry which is preliminary data.</text>
</comment>
<keyword evidence="1" id="KW-0805">Transcription regulation</keyword>
<dbReference type="InterPro" id="IPR009057">
    <property type="entry name" value="Homeodomain-like_sf"/>
</dbReference>
<proteinExistence type="predicted"/>
<evidence type="ECO:0000313" key="5">
    <source>
        <dbReference type="EMBL" id="PCJ03323.1"/>
    </source>
</evidence>
<dbReference type="PROSITE" id="PS01124">
    <property type="entry name" value="HTH_ARAC_FAMILY_2"/>
    <property type="match status" value="1"/>
</dbReference>
<dbReference type="SUPFAM" id="SSF46689">
    <property type="entry name" value="Homeodomain-like"/>
    <property type="match status" value="1"/>
</dbReference>
<dbReference type="GO" id="GO:0000976">
    <property type="term" value="F:transcription cis-regulatory region binding"/>
    <property type="evidence" value="ECO:0007669"/>
    <property type="project" value="TreeGrafter"/>
</dbReference>
<organism evidence="5">
    <name type="scientific">OCS116 cluster bacterium</name>
    <dbReference type="NCBI Taxonomy" id="2030921"/>
    <lineage>
        <taxon>Bacteria</taxon>
        <taxon>Pseudomonadati</taxon>
        <taxon>Pseudomonadota</taxon>
        <taxon>Alphaproteobacteria</taxon>
        <taxon>OCS116 cluster</taxon>
    </lineage>
</organism>
<dbReference type="GO" id="GO:0003700">
    <property type="term" value="F:DNA-binding transcription factor activity"/>
    <property type="evidence" value="ECO:0007669"/>
    <property type="project" value="InterPro"/>
</dbReference>
<keyword evidence="3" id="KW-0804">Transcription</keyword>
<gene>
    <name evidence="5" type="ORF">COB13_01465</name>
</gene>